<proteinExistence type="predicted"/>
<dbReference type="EMBL" id="SEZJ01000007">
    <property type="protein sequence ID" value="RYU46481.1"/>
    <property type="molecule type" value="Genomic_DNA"/>
</dbReference>
<accession>A0A4Q5KMB4</accession>
<reference evidence="1 2" key="1">
    <citation type="submission" date="2019-02" db="EMBL/GenBank/DDBJ databases">
        <title>Genome sequences of Aliivibrio finisterrensis strains from farmed Atlantic salmon.</title>
        <authorList>
            <person name="Bowman J.P."/>
        </authorList>
    </citation>
    <scope>NUCLEOTIDE SEQUENCE [LARGE SCALE GENOMIC DNA]</scope>
    <source>
        <strain evidence="1 2">A32</strain>
    </source>
</reference>
<dbReference type="AlphaFoldDB" id="A0A4Q5KMB4"/>
<evidence type="ECO:0000313" key="1">
    <source>
        <dbReference type="EMBL" id="RYU46481.1"/>
    </source>
</evidence>
<name>A0A4Q5KMB4_9GAMM</name>
<comment type="caution">
    <text evidence="1">The sequence shown here is derived from an EMBL/GenBank/DDBJ whole genome shotgun (WGS) entry which is preliminary data.</text>
</comment>
<evidence type="ECO:0000313" key="2">
    <source>
        <dbReference type="Proteomes" id="UP000293465"/>
    </source>
</evidence>
<dbReference type="InterPro" id="IPR021432">
    <property type="entry name" value="DUF3081"/>
</dbReference>
<dbReference type="OrthoDB" id="5818611at2"/>
<dbReference type="GeneID" id="56275449"/>
<dbReference type="Proteomes" id="UP000293465">
    <property type="component" value="Unassembled WGS sequence"/>
</dbReference>
<dbReference type="Pfam" id="PF11280">
    <property type="entry name" value="DUF3081"/>
    <property type="match status" value="1"/>
</dbReference>
<sequence length="91" mass="10605">MENRLTIKEFLRVFECVRSSGHILNDKYVLGDLCAWHDYDGYTCWLGYKDVTVTLMFHGSLKIEFDRASNYSDFTTQCLSVLSENYSVKES</sequence>
<dbReference type="RefSeq" id="WP_130087302.1">
    <property type="nucleotide sequence ID" value="NZ_SEZJ01000007.1"/>
</dbReference>
<protein>
    <submittedName>
        <fullName evidence="1">DUF3081 domain-containing protein</fullName>
    </submittedName>
</protein>
<gene>
    <name evidence="1" type="ORF">ERW49_10330</name>
</gene>
<organism evidence="1 2">
    <name type="scientific">Aliivibrio finisterrensis</name>
    <dbReference type="NCBI Taxonomy" id="511998"/>
    <lineage>
        <taxon>Bacteria</taxon>
        <taxon>Pseudomonadati</taxon>
        <taxon>Pseudomonadota</taxon>
        <taxon>Gammaproteobacteria</taxon>
        <taxon>Vibrionales</taxon>
        <taxon>Vibrionaceae</taxon>
        <taxon>Aliivibrio</taxon>
    </lineage>
</organism>